<dbReference type="GO" id="GO:0019478">
    <property type="term" value="P:D-amino acid catabolic process"/>
    <property type="evidence" value="ECO:0007669"/>
    <property type="project" value="TreeGrafter"/>
</dbReference>
<dbReference type="EMBL" id="FJOG01000002">
    <property type="protein sequence ID" value="CZR52348.1"/>
    <property type="molecule type" value="Genomic_DNA"/>
</dbReference>
<keyword evidence="4 6" id="KW-0274">FAD</keyword>
<keyword evidence="9" id="KW-1185">Reference proteome</keyword>
<dbReference type="OrthoDB" id="2015447at2759"/>
<feature type="binding site" evidence="6">
    <location>
        <position position="341"/>
    </location>
    <ligand>
        <name>D-dopa</name>
        <dbReference type="ChEBI" id="CHEBI:149689"/>
    </ligand>
</feature>
<dbReference type="Pfam" id="PF01266">
    <property type="entry name" value="DAO"/>
    <property type="match status" value="1"/>
</dbReference>
<dbReference type="GO" id="GO:0071949">
    <property type="term" value="F:FAD binding"/>
    <property type="evidence" value="ECO:0007669"/>
    <property type="project" value="InterPro"/>
</dbReference>
<dbReference type="Gene3D" id="3.40.50.720">
    <property type="entry name" value="NAD(P)-binding Rossmann-like Domain"/>
    <property type="match status" value="1"/>
</dbReference>
<protein>
    <submittedName>
        <fullName evidence="8">Related to D-amino-acid oxidase</fullName>
    </submittedName>
</protein>
<dbReference type="PANTHER" id="PTHR11530:SF16">
    <property type="entry name" value="D-AMINO ACID OXIDASE (AFU_ORTHOLOGUE AFUA_5G11290)"/>
    <property type="match status" value="1"/>
</dbReference>
<name>A0A1L7WHV4_9HELO</name>
<organism evidence="8 9">
    <name type="scientific">Phialocephala subalpina</name>
    <dbReference type="NCBI Taxonomy" id="576137"/>
    <lineage>
        <taxon>Eukaryota</taxon>
        <taxon>Fungi</taxon>
        <taxon>Dikarya</taxon>
        <taxon>Ascomycota</taxon>
        <taxon>Pezizomycotina</taxon>
        <taxon>Leotiomycetes</taxon>
        <taxon>Helotiales</taxon>
        <taxon>Mollisiaceae</taxon>
        <taxon>Phialocephala</taxon>
        <taxon>Phialocephala fortinii species complex</taxon>
    </lineage>
</organism>
<dbReference type="GO" id="GO:0003884">
    <property type="term" value="F:D-amino-acid oxidase activity"/>
    <property type="evidence" value="ECO:0007669"/>
    <property type="project" value="InterPro"/>
</dbReference>
<feature type="binding site" evidence="6">
    <location>
        <position position="254"/>
    </location>
    <ligand>
        <name>D-dopa</name>
        <dbReference type="ChEBI" id="CHEBI:149689"/>
    </ligand>
</feature>
<comment type="similarity">
    <text evidence="2">Belongs to the DAMOX/DASOX family.</text>
</comment>
<evidence type="ECO:0000259" key="7">
    <source>
        <dbReference type="Pfam" id="PF01266"/>
    </source>
</evidence>
<dbReference type="STRING" id="576137.A0A1L7WHV4"/>
<keyword evidence="5" id="KW-0560">Oxidoreductase</keyword>
<evidence type="ECO:0000256" key="4">
    <source>
        <dbReference type="ARBA" id="ARBA00022827"/>
    </source>
</evidence>
<evidence type="ECO:0000313" key="8">
    <source>
        <dbReference type="EMBL" id="CZR52348.1"/>
    </source>
</evidence>
<dbReference type="PIRSF" id="PIRSF000189">
    <property type="entry name" value="D-aa_oxidase"/>
    <property type="match status" value="1"/>
</dbReference>
<feature type="domain" description="FAD dependent oxidoreductase" evidence="7">
    <location>
        <begin position="21"/>
        <end position="348"/>
    </location>
</feature>
<dbReference type="Proteomes" id="UP000184330">
    <property type="component" value="Unassembled WGS sequence"/>
</dbReference>
<dbReference type="AlphaFoldDB" id="A0A1L7WHV4"/>
<dbReference type="SUPFAM" id="SSF51971">
    <property type="entry name" value="Nucleotide-binding domain"/>
    <property type="match status" value="1"/>
</dbReference>
<evidence type="ECO:0000313" key="9">
    <source>
        <dbReference type="Proteomes" id="UP000184330"/>
    </source>
</evidence>
<evidence type="ECO:0000256" key="6">
    <source>
        <dbReference type="PIRSR" id="PIRSR000189-1"/>
    </source>
</evidence>
<reference evidence="8 9" key="1">
    <citation type="submission" date="2016-03" db="EMBL/GenBank/DDBJ databases">
        <authorList>
            <person name="Ploux O."/>
        </authorList>
    </citation>
    <scope>NUCLEOTIDE SEQUENCE [LARGE SCALE GENOMIC DNA]</scope>
    <source>
        <strain evidence="8 9">UAMH 11012</strain>
    </source>
</reference>
<dbReference type="SUPFAM" id="SSF54373">
    <property type="entry name" value="FAD-linked reductases, C-terminal domain"/>
    <property type="match status" value="1"/>
</dbReference>
<feature type="binding site" evidence="6">
    <location>
        <position position="314"/>
    </location>
    <ligand>
        <name>D-dopa</name>
        <dbReference type="ChEBI" id="CHEBI:149689"/>
    </ligand>
</feature>
<keyword evidence="3" id="KW-0285">Flavoprotein</keyword>
<feature type="binding site" evidence="6">
    <location>
        <position position="205"/>
    </location>
    <ligand>
        <name>FAD</name>
        <dbReference type="ChEBI" id="CHEBI:57692"/>
    </ligand>
</feature>
<accession>A0A1L7WHV4</accession>
<evidence type="ECO:0000256" key="3">
    <source>
        <dbReference type="ARBA" id="ARBA00022630"/>
    </source>
</evidence>
<evidence type="ECO:0000256" key="2">
    <source>
        <dbReference type="ARBA" id="ARBA00006730"/>
    </source>
</evidence>
<dbReference type="GO" id="GO:0005737">
    <property type="term" value="C:cytoplasm"/>
    <property type="evidence" value="ECO:0007669"/>
    <property type="project" value="TreeGrafter"/>
</dbReference>
<feature type="binding site" evidence="6">
    <location>
        <position position="186"/>
    </location>
    <ligand>
        <name>FAD</name>
        <dbReference type="ChEBI" id="CHEBI:57692"/>
    </ligand>
</feature>
<comment type="cofactor">
    <cofactor evidence="1 6">
        <name>FAD</name>
        <dbReference type="ChEBI" id="CHEBI:57692"/>
    </cofactor>
</comment>
<evidence type="ECO:0000256" key="5">
    <source>
        <dbReference type="ARBA" id="ARBA00023002"/>
    </source>
</evidence>
<dbReference type="InterPro" id="IPR023209">
    <property type="entry name" value="DAO"/>
</dbReference>
<gene>
    <name evidence="8" type="ORF">PAC_02225</name>
</gene>
<proteinExistence type="inferred from homology"/>
<dbReference type="InterPro" id="IPR006076">
    <property type="entry name" value="FAD-dep_OxRdtase"/>
</dbReference>
<feature type="binding site" evidence="6">
    <location>
        <begin position="60"/>
        <end position="61"/>
    </location>
    <ligand>
        <name>FAD</name>
        <dbReference type="ChEBI" id="CHEBI:57692"/>
    </ligand>
</feature>
<sequence length="348" mass="39265">MSSSNLPETNSPHDSKMTFKVLGAGVIGLTTALELSTRFPKSHIKILATHLPGDRSIQYTSPWAGANWLSVATDNGRQENWDLVTYRKFEELADRKGGESGVRRMPIWAFYDSEKENAGIQSEGTGKVWYEEMTRLRWLDEKQGEKREGTRFGYEAQTFVINVQVYLPWLQNEALKRGIEFQRKSVTDIRELTDDANVKAVFNCTGLGSYSLKGVEDKSLYPTRGQVMLVENPKVPMERMYFRSPQRVNKDTTYVFPRNPGGGVILGGCRFDNEWDGEVDLEFAEDIKRRCCALAPELGKPEDLKVIQHAVGLRPSRKGGARLEKEKVGETWVIHNYGAGGAGYQASW</sequence>
<dbReference type="Gene3D" id="3.30.9.10">
    <property type="entry name" value="D-Amino Acid Oxidase, subunit A, domain 2"/>
    <property type="match status" value="1"/>
</dbReference>
<evidence type="ECO:0000256" key="1">
    <source>
        <dbReference type="ARBA" id="ARBA00001974"/>
    </source>
</evidence>
<dbReference type="PANTHER" id="PTHR11530">
    <property type="entry name" value="D-AMINO ACID OXIDASE"/>
    <property type="match status" value="1"/>
</dbReference>